<keyword evidence="2" id="KW-1185">Reference proteome</keyword>
<accession>A0A5B7DJC8</accession>
<reference evidence="1 2" key="1">
    <citation type="submission" date="2019-05" db="EMBL/GenBank/DDBJ databases">
        <title>Another draft genome of Portunus trituberculatus and its Hox gene families provides insights of decapod evolution.</title>
        <authorList>
            <person name="Jeong J.-H."/>
            <person name="Song I."/>
            <person name="Kim S."/>
            <person name="Choi T."/>
            <person name="Kim D."/>
            <person name="Ryu S."/>
            <person name="Kim W."/>
        </authorList>
    </citation>
    <scope>NUCLEOTIDE SEQUENCE [LARGE SCALE GENOMIC DNA]</scope>
    <source>
        <tissue evidence="1">Muscle</tissue>
    </source>
</reference>
<dbReference type="EMBL" id="VSRR010000998">
    <property type="protein sequence ID" value="MPC21632.1"/>
    <property type="molecule type" value="Genomic_DNA"/>
</dbReference>
<comment type="caution">
    <text evidence="1">The sequence shown here is derived from an EMBL/GenBank/DDBJ whole genome shotgun (WGS) entry which is preliminary data.</text>
</comment>
<organism evidence="1 2">
    <name type="scientific">Portunus trituberculatus</name>
    <name type="common">Swimming crab</name>
    <name type="synonym">Neptunus trituberculatus</name>
    <dbReference type="NCBI Taxonomy" id="210409"/>
    <lineage>
        <taxon>Eukaryota</taxon>
        <taxon>Metazoa</taxon>
        <taxon>Ecdysozoa</taxon>
        <taxon>Arthropoda</taxon>
        <taxon>Crustacea</taxon>
        <taxon>Multicrustacea</taxon>
        <taxon>Malacostraca</taxon>
        <taxon>Eumalacostraca</taxon>
        <taxon>Eucarida</taxon>
        <taxon>Decapoda</taxon>
        <taxon>Pleocyemata</taxon>
        <taxon>Brachyura</taxon>
        <taxon>Eubrachyura</taxon>
        <taxon>Portunoidea</taxon>
        <taxon>Portunidae</taxon>
        <taxon>Portuninae</taxon>
        <taxon>Portunus</taxon>
    </lineage>
</organism>
<name>A0A5B7DJC8_PORTR</name>
<evidence type="ECO:0000313" key="2">
    <source>
        <dbReference type="Proteomes" id="UP000324222"/>
    </source>
</evidence>
<dbReference type="Proteomes" id="UP000324222">
    <property type="component" value="Unassembled WGS sequence"/>
</dbReference>
<dbReference type="AlphaFoldDB" id="A0A5B7DJC8"/>
<evidence type="ECO:0000313" key="1">
    <source>
        <dbReference type="EMBL" id="MPC21632.1"/>
    </source>
</evidence>
<protein>
    <submittedName>
        <fullName evidence="1">Uncharacterized protein</fullName>
    </submittedName>
</protein>
<sequence length="142" mass="15722">MRYESVRGLPTCQLYLCLRYTLALCPSIEGLGTTCTIVIKEAKEKQTRQTNVFPGNIEQLPLLFTLETFQSGKWVHPDQWRALALRPGPLNHLNTKLITLRAPDTAVSCRDARKEILEQNGSSAKAAVPTRFAGLAVEQGVA</sequence>
<gene>
    <name evidence="1" type="ORF">E2C01_014624</name>
</gene>
<proteinExistence type="predicted"/>